<feature type="chain" id="PRO_5047288132" evidence="1">
    <location>
        <begin position="21"/>
        <end position="170"/>
    </location>
</feature>
<dbReference type="Pfam" id="PF14060">
    <property type="entry name" value="DUF4252"/>
    <property type="match status" value="1"/>
</dbReference>
<comment type="caution">
    <text evidence="2">The sequence shown here is derived from an EMBL/GenBank/DDBJ whole genome shotgun (WGS) entry which is preliminary data.</text>
</comment>
<proteinExistence type="predicted"/>
<dbReference type="InterPro" id="IPR025348">
    <property type="entry name" value="DUF4252"/>
</dbReference>
<feature type="signal peptide" evidence="1">
    <location>
        <begin position="1"/>
        <end position="20"/>
    </location>
</feature>
<keyword evidence="3" id="KW-1185">Reference proteome</keyword>
<evidence type="ECO:0000313" key="2">
    <source>
        <dbReference type="EMBL" id="MBD1387615.1"/>
    </source>
</evidence>
<dbReference type="RefSeq" id="WP_191177461.1">
    <property type="nucleotide sequence ID" value="NZ_JACWMW010000007.1"/>
</dbReference>
<organism evidence="2 3">
    <name type="scientific">Mucilaginibacter rigui</name>
    <dbReference type="NCBI Taxonomy" id="534635"/>
    <lineage>
        <taxon>Bacteria</taxon>
        <taxon>Pseudomonadati</taxon>
        <taxon>Bacteroidota</taxon>
        <taxon>Sphingobacteriia</taxon>
        <taxon>Sphingobacteriales</taxon>
        <taxon>Sphingobacteriaceae</taxon>
        <taxon>Mucilaginibacter</taxon>
    </lineage>
</organism>
<keyword evidence="1" id="KW-0732">Signal</keyword>
<accession>A0ABR7XD99</accession>
<dbReference type="EMBL" id="JACWMW010000007">
    <property type="protein sequence ID" value="MBD1387615.1"/>
    <property type="molecule type" value="Genomic_DNA"/>
</dbReference>
<gene>
    <name evidence="2" type="ORF">IDJ75_20185</name>
</gene>
<name>A0ABR7XD99_9SPHI</name>
<reference evidence="2 3" key="1">
    <citation type="submission" date="2020-09" db="EMBL/GenBank/DDBJ databases">
        <title>Novel species of Mucilaginibacter isolated from a glacier on the Tibetan Plateau.</title>
        <authorList>
            <person name="Liu Q."/>
            <person name="Xin Y.-H."/>
        </authorList>
    </citation>
    <scope>NUCLEOTIDE SEQUENCE [LARGE SCALE GENOMIC DNA]</scope>
    <source>
        <strain evidence="2 3">CGMCC 1.13878</strain>
    </source>
</reference>
<evidence type="ECO:0000256" key="1">
    <source>
        <dbReference type="SAM" id="SignalP"/>
    </source>
</evidence>
<protein>
    <submittedName>
        <fullName evidence="2">DUF4252 domain-containing protein</fullName>
    </submittedName>
</protein>
<evidence type="ECO:0000313" key="3">
    <source>
        <dbReference type="Proteomes" id="UP000618754"/>
    </source>
</evidence>
<dbReference type="Proteomes" id="UP000618754">
    <property type="component" value="Unassembled WGS sequence"/>
</dbReference>
<sequence length="170" mass="19897">MKKVILFVSILLLTANVSFSQDTPSPASSGSIIDIYFKSYNSEPEYRSTDITEEMMNKIREKGTWGNPKFDKFMRQIKLYKKLSFKSNKEHSEQIFANVEAAIKKDRLYKPYFKWNKDGGQSYFYIKSNDNKITEFSFITIMPDRNIFTVSSFNGDNIDIETIRSFTHDK</sequence>